<reference evidence="4" key="1">
    <citation type="submission" date="2018-03" db="EMBL/GenBank/DDBJ databases">
        <authorList>
            <person name="Guldener U."/>
        </authorList>
    </citation>
    <scope>NUCLEOTIDE SEQUENCE</scope>
</reference>
<dbReference type="InterPro" id="IPR002925">
    <property type="entry name" value="Dienelactn_hydro"/>
</dbReference>
<proteinExistence type="predicted"/>
<gene>
    <name evidence="4" type="ORF">DNG_06379</name>
</gene>
<keyword evidence="1" id="KW-0378">Hydrolase</keyword>
<dbReference type="Pfam" id="PF01738">
    <property type="entry name" value="DLH"/>
    <property type="match status" value="1"/>
</dbReference>
<evidence type="ECO:0000313" key="5">
    <source>
        <dbReference type="Proteomes" id="UP001187682"/>
    </source>
</evidence>
<sequence>MARVDYVFKTVAYRAQVVNLTATVHLPANISSVKGIALYFHGGGYVVGSRAMLSAAHIEALNEAGFVAVASDYRLCPTISVLDGPVADSVAAYDWARDELPALLEKGHGVRVDGKNIVTLGHSCGGGLALLMASRPHPPKAVLDLFGFKYLRDPFYHTAIKTPPPAGAPAPPSAEFIEQVFQQIPPPTAAPPPFGPNGPDLSTPRGAYLVTSVRGGVQFDKIIAEDEYDLVDAAKLLEKPNFPPTVFVQGTADVVVDEKFTRWAHEALQKNKVPTELHLVEGAAHGFDARLNRDDAAFAPIQRGIDFLAQHIGQ</sequence>
<evidence type="ECO:0008006" key="6">
    <source>
        <dbReference type="Google" id="ProtNLM"/>
    </source>
</evidence>
<accession>A0AAE8MZJ7</accession>
<name>A0AAE8MZJ7_9PEZI</name>
<evidence type="ECO:0000313" key="4">
    <source>
        <dbReference type="EMBL" id="SPO03696.1"/>
    </source>
</evidence>
<evidence type="ECO:0000259" key="2">
    <source>
        <dbReference type="Pfam" id="PF01738"/>
    </source>
</evidence>
<feature type="domain" description="Alpha/beta hydrolase fold-3" evidence="3">
    <location>
        <begin position="38"/>
        <end position="135"/>
    </location>
</feature>
<dbReference type="GO" id="GO:0016787">
    <property type="term" value="F:hydrolase activity"/>
    <property type="evidence" value="ECO:0007669"/>
    <property type="project" value="UniProtKB-KW"/>
</dbReference>
<comment type="caution">
    <text evidence="4">The sequence shown here is derived from an EMBL/GenBank/DDBJ whole genome shotgun (WGS) entry which is preliminary data.</text>
</comment>
<organism evidence="4 5">
    <name type="scientific">Cephalotrichum gorgonifer</name>
    <dbReference type="NCBI Taxonomy" id="2041049"/>
    <lineage>
        <taxon>Eukaryota</taxon>
        <taxon>Fungi</taxon>
        <taxon>Dikarya</taxon>
        <taxon>Ascomycota</taxon>
        <taxon>Pezizomycotina</taxon>
        <taxon>Sordariomycetes</taxon>
        <taxon>Hypocreomycetidae</taxon>
        <taxon>Microascales</taxon>
        <taxon>Microascaceae</taxon>
        <taxon>Cephalotrichum</taxon>
    </lineage>
</organism>
<feature type="domain" description="Dienelactone hydrolase" evidence="2">
    <location>
        <begin position="244"/>
        <end position="309"/>
    </location>
</feature>
<dbReference type="Pfam" id="PF07859">
    <property type="entry name" value="Abhydrolase_3"/>
    <property type="match status" value="1"/>
</dbReference>
<evidence type="ECO:0000259" key="3">
    <source>
        <dbReference type="Pfam" id="PF07859"/>
    </source>
</evidence>
<dbReference type="InterPro" id="IPR029058">
    <property type="entry name" value="AB_hydrolase_fold"/>
</dbReference>
<dbReference type="InterPro" id="IPR050300">
    <property type="entry name" value="GDXG_lipolytic_enzyme"/>
</dbReference>
<keyword evidence="5" id="KW-1185">Reference proteome</keyword>
<dbReference type="PANTHER" id="PTHR48081">
    <property type="entry name" value="AB HYDROLASE SUPERFAMILY PROTEIN C4A8.06C"/>
    <property type="match status" value="1"/>
</dbReference>
<dbReference type="SUPFAM" id="SSF53474">
    <property type="entry name" value="alpha/beta-Hydrolases"/>
    <property type="match status" value="1"/>
</dbReference>
<dbReference type="Gene3D" id="3.40.50.1820">
    <property type="entry name" value="alpha/beta hydrolase"/>
    <property type="match status" value="1"/>
</dbReference>
<dbReference type="AlphaFoldDB" id="A0AAE8MZJ7"/>
<dbReference type="Proteomes" id="UP001187682">
    <property type="component" value="Unassembled WGS sequence"/>
</dbReference>
<dbReference type="InterPro" id="IPR013094">
    <property type="entry name" value="AB_hydrolase_3"/>
</dbReference>
<dbReference type="EMBL" id="ONZQ02000008">
    <property type="protein sequence ID" value="SPO03696.1"/>
    <property type="molecule type" value="Genomic_DNA"/>
</dbReference>
<protein>
    <recommendedName>
        <fullName evidence="6">Abhydrolase_3 domain-containing protein</fullName>
    </recommendedName>
</protein>
<evidence type="ECO:0000256" key="1">
    <source>
        <dbReference type="ARBA" id="ARBA00022801"/>
    </source>
</evidence>